<dbReference type="PROSITE" id="PS00455">
    <property type="entry name" value="AMP_BINDING"/>
    <property type="match status" value="1"/>
</dbReference>
<dbReference type="GO" id="GO:0004467">
    <property type="term" value="F:long-chain fatty acid-CoA ligase activity"/>
    <property type="evidence" value="ECO:0007669"/>
    <property type="project" value="TreeGrafter"/>
</dbReference>
<dbReference type="InterPro" id="IPR000873">
    <property type="entry name" value="AMP-dep_synth/lig_dom"/>
</dbReference>
<dbReference type="AlphaFoldDB" id="A0A2V4MVF0"/>
<comment type="caution">
    <text evidence="5">The sequence shown here is derived from an EMBL/GenBank/DDBJ whole genome shotgun (WGS) entry which is preliminary data.</text>
</comment>
<evidence type="ECO:0000313" key="5">
    <source>
        <dbReference type="EMBL" id="PYC46374.1"/>
    </source>
</evidence>
<evidence type="ECO:0000256" key="2">
    <source>
        <dbReference type="ARBA" id="ARBA00022832"/>
    </source>
</evidence>
<sequence length="609" mass="68423">MDAVITSDFVSIDGHDTLAKLFRARAQDWSDRIAMREKDYGIWRAYTWADYERFAYDCAGGFMSLGLKPGDVVSILSENNKEWAFVDMGAHAAALTINGVYPTYQEGQLRHLLNDSQTRVLIVENEEQLDKYLSVRDDVSSVLRVYVIDWKGLRGFSDPMVEPIENLYERGAVYRKANPDAIDKAIDSGKNDDTAVLIYTSGTTGAPKGALIPDRYLLFQMSAAPDTFPITGDDDILTYLPLCHAAERLISLCMNLGHGTRINFAESSETVFENIRELSPTVLFAVPRIWEKFYSRINTLMSEATWMGRKGYEIALGVGRKRAEYLLQNRRVPPLLEAQFKIADRLVFRNLKQLLGLDRSTFLLSGAAPISSDLLRWFFALGLPVAEVYGQTETGLAAITNSDEPNPGTIGFAVPGVELKLSDQNEILMRGPSMFSGYLNNPEATQSALVDGWIHTGDVGRIDEDGAWRITDRLKDIIITAGGKNITPSQVENELKFSPYISDAVVVGDKRKYLTCLIMIDQENVENFAQTHNIPFTDYRSLCAHPEIIGLIEAEIDRANKKFSSVEQVKKFRLINVLLTAEDDEMTPTMKLKRKFVETKYESLISEMY</sequence>
<dbReference type="Gene3D" id="3.40.50.12780">
    <property type="entry name" value="N-terminal domain of ligase-like"/>
    <property type="match status" value="1"/>
</dbReference>
<dbReference type="InterPro" id="IPR042099">
    <property type="entry name" value="ANL_N_sf"/>
</dbReference>
<dbReference type="Pfam" id="PF23562">
    <property type="entry name" value="AMP-binding_C_3"/>
    <property type="match status" value="1"/>
</dbReference>
<dbReference type="GO" id="GO:0016020">
    <property type="term" value="C:membrane"/>
    <property type="evidence" value="ECO:0007669"/>
    <property type="project" value="TreeGrafter"/>
</dbReference>
<accession>A0A2V4MVF0</accession>
<organism evidence="5 6">
    <name type="scientific">Litorivita pollutaquae</name>
    <dbReference type="NCBI Taxonomy" id="2200892"/>
    <lineage>
        <taxon>Bacteria</taxon>
        <taxon>Pseudomonadati</taxon>
        <taxon>Pseudomonadota</taxon>
        <taxon>Alphaproteobacteria</taxon>
        <taxon>Rhodobacterales</taxon>
        <taxon>Paracoccaceae</taxon>
        <taxon>Litorivita</taxon>
    </lineage>
</organism>
<dbReference type="SUPFAM" id="SSF56801">
    <property type="entry name" value="Acetyl-CoA synthetase-like"/>
    <property type="match status" value="1"/>
</dbReference>
<gene>
    <name evidence="5" type="ORF">DI396_15785</name>
</gene>
<keyword evidence="1 5" id="KW-0436">Ligase</keyword>
<dbReference type="PANTHER" id="PTHR43272:SF32">
    <property type="entry name" value="AMP-DEPENDENT SYNTHETASE_LIGASE DOMAIN-CONTAINING PROTEIN"/>
    <property type="match status" value="1"/>
</dbReference>
<name>A0A2V4MVF0_9RHOB</name>
<dbReference type="PANTHER" id="PTHR43272">
    <property type="entry name" value="LONG-CHAIN-FATTY-ACID--COA LIGASE"/>
    <property type="match status" value="1"/>
</dbReference>
<feature type="domain" description="AMP-dependent synthetase/ligase" evidence="4">
    <location>
        <begin position="22"/>
        <end position="439"/>
    </location>
</feature>
<reference evidence="5 6" key="1">
    <citation type="submission" date="2018-05" db="EMBL/GenBank/DDBJ databases">
        <title>Oceanovita maritima gen. nov., sp. nov., a marine bacterium in the family Rhodobacteraceae isolated from surface seawater of Lundu port Xiamen, China.</title>
        <authorList>
            <person name="Hetharua B.H."/>
            <person name="Min D."/>
            <person name="Liao H."/>
            <person name="Tian Y."/>
        </authorList>
    </citation>
    <scope>NUCLEOTIDE SEQUENCE [LARGE SCALE GENOMIC DNA]</scope>
    <source>
        <strain evidence="5 6">FSX-11</strain>
    </source>
</reference>
<proteinExistence type="predicted"/>
<evidence type="ECO:0000256" key="1">
    <source>
        <dbReference type="ARBA" id="ARBA00022598"/>
    </source>
</evidence>
<dbReference type="EMBL" id="QFVT01000015">
    <property type="protein sequence ID" value="PYC46374.1"/>
    <property type="molecule type" value="Genomic_DNA"/>
</dbReference>
<keyword evidence="6" id="KW-1185">Reference proteome</keyword>
<dbReference type="OrthoDB" id="9803968at2"/>
<dbReference type="InterPro" id="IPR020845">
    <property type="entry name" value="AMP-binding_CS"/>
</dbReference>
<evidence type="ECO:0000313" key="6">
    <source>
        <dbReference type="Proteomes" id="UP000248012"/>
    </source>
</evidence>
<keyword evidence="2" id="KW-0276">Fatty acid metabolism</keyword>
<evidence type="ECO:0000256" key="3">
    <source>
        <dbReference type="ARBA" id="ARBA00023098"/>
    </source>
</evidence>
<dbReference type="Proteomes" id="UP000248012">
    <property type="component" value="Unassembled WGS sequence"/>
</dbReference>
<keyword evidence="3" id="KW-0443">Lipid metabolism</keyword>
<dbReference type="Pfam" id="PF00501">
    <property type="entry name" value="AMP-binding"/>
    <property type="match status" value="1"/>
</dbReference>
<evidence type="ECO:0000259" key="4">
    <source>
        <dbReference type="Pfam" id="PF00501"/>
    </source>
</evidence>
<protein>
    <submittedName>
        <fullName evidence="5">Long-chain fatty acid--CoA ligase</fullName>
    </submittedName>
</protein>
<dbReference type="RefSeq" id="WP_110797336.1">
    <property type="nucleotide sequence ID" value="NZ_KZ826494.1"/>
</dbReference>